<sequence length="272" mass="30410">MYSHGSTMLYFLVYVDDLLHTGNDQATLTWFQDFLSSRFSLKELGDVNYFLGIEVIPTSTGYILSQHKYMVDVLQRFLMTDAKAVDTPLAASTSLTLQDCSPPTDATRYRQALGALQYLVSTRPDIAYSVNKLSQYMHAPSSSHWQCVKRLLRYVSGTLTCGLSIRRSNAPLRLSAFADSAWVGNLDDRSSTSGYLVYFCSTLISWRSQKQRTVARSIPRHNIVPLPMPPLNCNGCRNFSLSYAILYLLHLPSTPTISAPPTSAPIRSFILA</sequence>
<dbReference type="InterPro" id="IPR043502">
    <property type="entry name" value="DNA/RNA_pol_sf"/>
</dbReference>
<evidence type="ECO:0000313" key="3">
    <source>
        <dbReference type="Proteomes" id="UP001497516"/>
    </source>
</evidence>
<name>A0AAV2GAP4_9ROSI</name>
<organism evidence="2 3">
    <name type="scientific">Linum trigynum</name>
    <dbReference type="NCBI Taxonomy" id="586398"/>
    <lineage>
        <taxon>Eukaryota</taxon>
        <taxon>Viridiplantae</taxon>
        <taxon>Streptophyta</taxon>
        <taxon>Embryophyta</taxon>
        <taxon>Tracheophyta</taxon>
        <taxon>Spermatophyta</taxon>
        <taxon>Magnoliopsida</taxon>
        <taxon>eudicotyledons</taxon>
        <taxon>Gunneridae</taxon>
        <taxon>Pentapetalae</taxon>
        <taxon>rosids</taxon>
        <taxon>fabids</taxon>
        <taxon>Malpighiales</taxon>
        <taxon>Linaceae</taxon>
        <taxon>Linum</taxon>
    </lineage>
</organism>
<dbReference type="Pfam" id="PF07727">
    <property type="entry name" value="RVT_2"/>
    <property type="match status" value="1"/>
</dbReference>
<proteinExistence type="predicted"/>
<evidence type="ECO:0000313" key="2">
    <source>
        <dbReference type="EMBL" id="CAL1407242.1"/>
    </source>
</evidence>
<protein>
    <recommendedName>
        <fullName evidence="1">Reverse transcriptase Ty1/copia-type domain-containing protein</fullName>
    </recommendedName>
</protein>
<dbReference type="AlphaFoldDB" id="A0AAV2GAP4"/>
<feature type="domain" description="Reverse transcriptase Ty1/copia-type" evidence="1">
    <location>
        <begin position="4"/>
        <end position="90"/>
    </location>
</feature>
<evidence type="ECO:0000259" key="1">
    <source>
        <dbReference type="Pfam" id="PF07727"/>
    </source>
</evidence>
<dbReference type="InterPro" id="IPR013103">
    <property type="entry name" value="RVT_2"/>
</dbReference>
<dbReference type="Proteomes" id="UP001497516">
    <property type="component" value="Chromosome 8"/>
</dbReference>
<dbReference type="SUPFAM" id="SSF56672">
    <property type="entry name" value="DNA/RNA polymerases"/>
    <property type="match status" value="1"/>
</dbReference>
<dbReference type="CDD" id="cd09272">
    <property type="entry name" value="RNase_HI_RT_Ty1"/>
    <property type="match status" value="1"/>
</dbReference>
<dbReference type="PANTHER" id="PTHR11439:SF455">
    <property type="entry name" value="RLK (RECEPTOR-LIKE PROTEIN KINASE) 8, PUTATIVE-RELATED"/>
    <property type="match status" value="1"/>
</dbReference>
<dbReference type="EMBL" id="OZ034821">
    <property type="protein sequence ID" value="CAL1407242.1"/>
    <property type="molecule type" value="Genomic_DNA"/>
</dbReference>
<accession>A0AAV2GAP4</accession>
<reference evidence="2 3" key="1">
    <citation type="submission" date="2024-04" db="EMBL/GenBank/DDBJ databases">
        <authorList>
            <person name="Fracassetti M."/>
        </authorList>
    </citation>
    <scope>NUCLEOTIDE SEQUENCE [LARGE SCALE GENOMIC DNA]</scope>
</reference>
<gene>
    <name evidence="2" type="ORF">LTRI10_LOCUS46921</name>
</gene>
<dbReference type="PANTHER" id="PTHR11439">
    <property type="entry name" value="GAG-POL-RELATED RETROTRANSPOSON"/>
    <property type="match status" value="1"/>
</dbReference>
<keyword evidence="3" id="KW-1185">Reference proteome</keyword>